<keyword evidence="12" id="KW-1185">Reference proteome</keyword>
<dbReference type="Pfam" id="PF13442">
    <property type="entry name" value="Cytochrome_CBB3"/>
    <property type="match status" value="1"/>
</dbReference>
<reference evidence="12" key="2">
    <citation type="submission" date="2016-03" db="EMBL/GenBank/DDBJ databases">
        <authorList>
            <person name="Ploux O."/>
        </authorList>
    </citation>
    <scope>NUCLEOTIDE SEQUENCE [LARGE SCALE GENOMIC DNA]</scope>
    <source>
        <strain evidence="12">PP9</strain>
    </source>
</reference>
<evidence type="ECO:0000256" key="5">
    <source>
        <dbReference type="ARBA" id="ARBA00023004"/>
    </source>
</evidence>
<evidence type="ECO:0000256" key="4">
    <source>
        <dbReference type="ARBA" id="ARBA00022982"/>
    </source>
</evidence>
<dbReference type="PANTHER" id="PTHR37823:SF4">
    <property type="entry name" value="MENAQUINOL-CYTOCHROME C REDUCTASE CYTOCHROME B_C SUBUNIT"/>
    <property type="match status" value="1"/>
</dbReference>
<dbReference type="STRING" id="241244.ATY39_04490"/>
<dbReference type="InterPro" id="IPR009056">
    <property type="entry name" value="Cyt_c-like_dom"/>
</dbReference>
<dbReference type="EMBL" id="CP014806">
    <property type="protein sequence ID" value="AMW98769.1"/>
    <property type="molecule type" value="Genomic_DNA"/>
</dbReference>
<evidence type="ECO:0000256" key="3">
    <source>
        <dbReference type="ARBA" id="ARBA00022723"/>
    </source>
</evidence>
<keyword evidence="4" id="KW-0249">Electron transport</keyword>
<evidence type="ECO:0000313" key="11">
    <source>
        <dbReference type="EMBL" id="AMW98769.1"/>
    </source>
</evidence>
<dbReference type="SUPFAM" id="SSF46626">
    <property type="entry name" value="Cytochrome c"/>
    <property type="match status" value="1"/>
</dbReference>
<dbReference type="Proteomes" id="UP000076021">
    <property type="component" value="Chromosome"/>
</dbReference>
<feature type="binding site" description="axial binding residue" evidence="7">
    <location>
        <position position="103"/>
    </location>
    <ligand>
        <name>heme c</name>
        <dbReference type="ChEBI" id="CHEBI:61717"/>
    </ligand>
    <ligandPart>
        <name>Fe</name>
        <dbReference type="ChEBI" id="CHEBI:18248"/>
    </ligandPart>
</feature>
<keyword evidence="3 7" id="KW-0479">Metal-binding</keyword>
<dbReference type="GO" id="GO:0009055">
    <property type="term" value="F:electron transfer activity"/>
    <property type="evidence" value="ECO:0007669"/>
    <property type="project" value="InterPro"/>
</dbReference>
<evidence type="ECO:0000256" key="2">
    <source>
        <dbReference type="ARBA" id="ARBA00022617"/>
    </source>
</evidence>
<dbReference type="GO" id="GO:0016020">
    <property type="term" value="C:membrane"/>
    <property type="evidence" value="ECO:0007669"/>
    <property type="project" value="InterPro"/>
</dbReference>
<proteinExistence type="predicted"/>
<dbReference type="PANTHER" id="PTHR37823">
    <property type="entry name" value="CYTOCHROME C-553-LIKE"/>
    <property type="match status" value="1"/>
</dbReference>
<dbReference type="InterPro" id="IPR036909">
    <property type="entry name" value="Cyt_c-like_dom_sf"/>
</dbReference>
<keyword evidence="5 7" id="KW-0408">Iron</keyword>
<dbReference type="Gene3D" id="1.10.760.10">
    <property type="entry name" value="Cytochrome c-like domain"/>
    <property type="match status" value="1"/>
</dbReference>
<keyword evidence="9" id="KW-1133">Transmembrane helix</keyword>
<feature type="compositionally biased region" description="Basic and acidic residues" evidence="8">
    <location>
        <begin position="34"/>
        <end position="47"/>
    </location>
</feature>
<keyword evidence="9" id="KW-0472">Membrane</keyword>
<dbReference type="PROSITE" id="PS51007">
    <property type="entry name" value="CYTC"/>
    <property type="match status" value="1"/>
</dbReference>
<dbReference type="InterPro" id="IPR012218">
    <property type="entry name" value="Cyt_c_BACSU-c550-type"/>
</dbReference>
<dbReference type="OrthoDB" id="7933886at2"/>
<evidence type="ECO:0000256" key="9">
    <source>
        <dbReference type="SAM" id="Phobius"/>
    </source>
</evidence>
<sequence length="124" mass="12879">MMKNPIIPYILIMAFGLGLIFFMSIDGADKKAEIAKGGDKEKTEQTEGKSASGEADPEAIAQQKCISCHGDNLKGNVGPNLHGTGLSEAEVKDILTKGKGGGMPAGLVQGAELDAMAKYISGLK</sequence>
<name>A0A143HBE6_9BACL</name>
<feature type="binding site" description="axial binding residue" evidence="7">
    <location>
        <position position="69"/>
    </location>
    <ligand>
        <name>heme c</name>
        <dbReference type="ChEBI" id="CHEBI:61717"/>
    </ligand>
    <ligandPart>
        <name>Fe</name>
        <dbReference type="ChEBI" id="CHEBI:18248"/>
    </ligandPart>
</feature>
<feature type="binding site" description="covalent" evidence="6">
    <location>
        <position position="65"/>
    </location>
    <ligand>
        <name>heme c</name>
        <dbReference type="ChEBI" id="CHEBI:61717"/>
    </ligand>
</feature>
<feature type="binding site" description="covalent" evidence="6">
    <location>
        <position position="68"/>
    </location>
    <ligand>
        <name>heme c</name>
        <dbReference type="ChEBI" id="CHEBI:61717"/>
    </ligand>
</feature>
<comment type="PTM">
    <text evidence="6">Binds 1 heme c group covalently per subunit.</text>
</comment>
<accession>A0A143HBE6</accession>
<keyword evidence="1" id="KW-0813">Transport</keyword>
<evidence type="ECO:0000313" key="12">
    <source>
        <dbReference type="Proteomes" id="UP000076021"/>
    </source>
</evidence>
<feature type="domain" description="Cytochrome c" evidence="10">
    <location>
        <begin position="48"/>
        <end position="124"/>
    </location>
</feature>
<evidence type="ECO:0000256" key="1">
    <source>
        <dbReference type="ARBA" id="ARBA00022448"/>
    </source>
</evidence>
<gene>
    <name evidence="11" type="ORF">ATY39_04490</name>
</gene>
<dbReference type="GO" id="GO:0020037">
    <property type="term" value="F:heme binding"/>
    <property type="evidence" value="ECO:0007669"/>
    <property type="project" value="InterPro"/>
</dbReference>
<feature type="region of interest" description="Disordered" evidence="8">
    <location>
        <begin position="34"/>
        <end position="58"/>
    </location>
</feature>
<dbReference type="PIRSF" id="PIRSF000025">
    <property type="entry name" value="Cytc_Bsub_c550"/>
    <property type="match status" value="1"/>
</dbReference>
<organism evidence="11 12">
    <name type="scientific">Rummeliibacillus stabekisii</name>
    <dbReference type="NCBI Taxonomy" id="241244"/>
    <lineage>
        <taxon>Bacteria</taxon>
        <taxon>Bacillati</taxon>
        <taxon>Bacillota</taxon>
        <taxon>Bacilli</taxon>
        <taxon>Bacillales</taxon>
        <taxon>Caryophanaceae</taxon>
        <taxon>Rummeliibacillus</taxon>
    </lineage>
</organism>
<protein>
    <submittedName>
        <fullName evidence="11">Cytochrome C</fullName>
    </submittedName>
</protein>
<dbReference type="AlphaFoldDB" id="A0A143HBE6"/>
<reference evidence="11 12" key="1">
    <citation type="journal article" date="2016" name="Genome Announc.">
        <title>Whole-Genome Sequence of Rummeliibacillus stabekisii Strain PP9 Isolated from Antarctic Soil.</title>
        <authorList>
            <person name="da Mota F.F."/>
            <person name="Vollu R.E."/>
            <person name="Jurelevicius D."/>
            <person name="Seldin L."/>
        </authorList>
    </citation>
    <scope>NUCLEOTIDE SEQUENCE [LARGE SCALE GENOMIC DNA]</scope>
    <source>
        <strain evidence="11 12">PP9</strain>
    </source>
</reference>
<keyword evidence="2 6" id="KW-0349">Heme</keyword>
<feature type="transmembrane region" description="Helical" evidence="9">
    <location>
        <begin position="6"/>
        <end position="25"/>
    </location>
</feature>
<dbReference type="InterPro" id="IPR051811">
    <property type="entry name" value="Cytochrome_c550/c551-like"/>
</dbReference>
<evidence type="ECO:0000256" key="8">
    <source>
        <dbReference type="SAM" id="MobiDB-lite"/>
    </source>
</evidence>
<dbReference type="RefSeq" id="WP_066786436.1">
    <property type="nucleotide sequence ID" value="NZ_BJVD01000001.1"/>
</dbReference>
<dbReference type="GO" id="GO:0005506">
    <property type="term" value="F:iron ion binding"/>
    <property type="evidence" value="ECO:0007669"/>
    <property type="project" value="InterPro"/>
</dbReference>
<evidence type="ECO:0000256" key="6">
    <source>
        <dbReference type="PIRSR" id="PIRSR000025-1"/>
    </source>
</evidence>
<dbReference type="InterPro" id="IPR054780">
    <property type="entry name" value="Cytochro_C550_firm"/>
</dbReference>
<keyword evidence="9" id="KW-0812">Transmembrane</keyword>
<evidence type="ECO:0000256" key="7">
    <source>
        <dbReference type="PIRSR" id="PIRSR000025-2"/>
    </source>
</evidence>
<dbReference type="NCBIfam" id="NF045773">
    <property type="entry name" value="cytochro_C550"/>
    <property type="match status" value="1"/>
</dbReference>
<dbReference type="KEGG" id="rst:ATY39_04490"/>
<evidence type="ECO:0000259" key="10">
    <source>
        <dbReference type="PROSITE" id="PS51007"/>
    </source>
</evidence>